<dbReference type="PANTHER" id="PTHR11661:SF1">
    <property type="entry name" value="LARGE RIBOSOMAL SUBUNIT PROTEIN UL11M"/>
    <property type="match status" value="1"/>
</dbReference>
<keyword evidence="5 6" id="KW-0687">Ribonucleoprotein</keyword>
<name>A0A150J223_9EURY</name>
<dbReference type="GO" id="GO:0015934">
    <property type="term" value="C:large ribosomal subunit"/>
    <property type="evidence" value="ECO:0007669"/>
    <property type="project" value="TreeGrafter"/>
</dbReference>
<keyword evidence="4 6" id="KW-0689">Ribosomal protein</keyword>
<comment type="similarity">
    <text evidence="1 6 7">Belongs to the universal ribosomal protein uL11 family.</text>
</comment>
<dbReference type="FunFam" id="3.30.1550.10:FF:000007">
    <property type="entry name" value="50S ribosomal protein L11"/>
    <property type="match status" value="1"/>
</dbReference>
<dbReference type="PANTHER" id="PTHR11661">
    <property type="entry name" value="60S RIBOSOMAL PROTEIN L12"/>
    <property type="match status" value="1"/>
</dbReference>
<dbReference type="EMBL" id="LNGF01000002">
    <property type="protein sequence ID" value="KYC48660.1"/>
    <property type="molecule type" value="Genomic_DNA"/>
</dbReference>
<evidence type="ECO:0000259" key="9">
    <source>
        <dbReference type="Pfam" id="PF03946"/>
    </source>
</evidence>
<dbReference type="EMBL" id="LNGE01000028">
    <property type="protein sequence ID" value="KYC45137.1"/>
    <property type="molecule type" value="Genomic_DNA"/>
</dbReference>
<comment type="function">
    <text evidence="6">Forms part of the ribosomal stalk which helps the ribosome interact with GTP-bound translation factors.</text>
</comment>
<dbReference type="PATRIC" id="fig|1706436.3.peg.1124"/>
<protein>
    <recommendedName>
        <fullName evidence="6">Large ribosomal subunit protein uL11</fullName>
    </recommendedName>
</protein>
<comment type="caution">
    <text evidence="12">The sequence shown here is derived from an EMBL/GenBank/DDBJ whole genome shotgun (WGS) entry which is preliminary data.</text>
</comment>
<evidence type="ECO:0000313" key="15">
    <source>
        <dbReference type="Proteomes" id="UP000092403"/>
    </source>
</evidence>
<evidence type="ECO:0000256" key="7">
    <source>
        <dbReference type="RuleBase" id="RU003978"/>
    </source>
</evidence>
<dbReference type="CDD" id="cd00349">
    <property type="entry name" value="Ribosomal_L11"/>
    <property type="match status" value="1"/>
</dbReference>
<dbReference type="NCBIfam" id="NF002232">
    <property type="entry name" value="PRK01143.1"/>
    <property type="match status" value="1"/>
</dbReference>
<evidence type="ECO:0000256" key="6">
    <source>
        <dbReference type="HAMAP-Rule" id="MF_00736"/>
    </source>
</evidence>
<dbReference type="Proteomes" id="UP000092403">
    <property type="component" value="Unassembled WGS sequence"/>
</dbReference>
<dbReference type="EMBL" id="LNJC01000003">
    <property type="protein sequence ID" value="KYC51135.1"/>
    <property type="molecule type" value="Genomic_DNA"/>
</dbReference>
<evidence type="ECO:0000313" key="10">
    <source>
        <dbReference type="EMBL" id="KYC45137.1"/>
    </source>
</evidence>
<evidence type="ECO:0000313" key="12">
    <source>
        <dbReference type="EMBL" id="KYC51135.1"/>
    </source>
</evidence>
<feature type="domain" description="Large ribosomal subunit protein uL11 C-terminal" evidence="8">
    <location>
        <begin position="70"/>
        <end position="136"/>
    </location>
</feature>
<dbReference type="PATRIC" id="fig|1706438.3.peg.261"/>
<proteinExistence type="inferred from homology"/>
<evidence type="ECO:0000313" key="13">
    <source>
        <dbReference type="Proteomes" id="UP000091929"/>
    </source>
</evidence>
<dbReference type="Pfam" id="PF03946">
    <property type="entry name" value="Ribosomal_L11_N"/>
    <property type="match status" value="1"/>
</dbReference>
<gene>
    <name evidence="6" type="primary">rpl11</name>
    <name evidence="10" type="ORF">APG10_01108</name>
    <name evidence="11" type="ORF">APG11_00170</name>
    <name evidence="12" type="ORF">APG12_00261</name>
</gene>
<dbReference type="PATRIC" id="fig|1706437.3.peg.170"/>
<feature type="domain" description="Large ribosomal subunit protein uL11 N-terminal" evidence="9">
    <location>
        <begin position="10"/>
        <end position="64"/>
    </location>
</feature>
<accession>A0A150IJJ9</accession>
<accession>A0A150J223</accession>
<dbReference type="InterPro" id="IPR036796">
    <property type="entry name" value="Ribosomal_uL11_N_sf"/>
</dbReference>
<dbReference type="Proteomes" id="UP000091929">
    <property type="component" value="Unassembled WGS sequence"/>
</dbReference>
<dbReference type="Proteomes" id="UP000092401">
    <property type="component" value="Unassembled WGS sequence"/>
</dbReference>
<dbReference type="SMART" id="SM00649">
    <property type="entry name" value="RL11"/>
    <property type="match status" value="1"/>
</dbReference>
<keyword evidence="2 6" id="KW-0699">rRNA-binding</keyword>
<dbReference type="SUPFAM" id="SSF54747">
    <property type="entry name" value="Ribosomal L11/L12e N-terminal domain"/>
    <property type="match status" value="1"/>
</dbReference>
<dbReference type="Gene3D" id="1.10.10.250">
    <property type="entry name" value="Ribosomal protein L11, C-terminal domain"/>
    <property type="match status" value="1"/>
</dbReference>
<dbReference type="AlphaFoldDB" id="A0A150J223"/>
<evidence type="ECO:0000313" key="14">
    <source>
        <dbReference type="Proteomes" id="UP000092401"/>
    </source>
</evidence>
<accession>A0A150IUP8</accession>
<organism evidence="12 15">
    <name type="scientific">Candidatus Methanofastidiosum methylothiophilum</name>
    <dbReference type="NCBI Taxonomy" id="1705564"/>
    <lineage>
        <taxon>Archaea</taxon>
        <taxon>Methanobacteriati</taxon>
        <taxon>Methanobacteriota</taxon>
        <taxon>Stenosarchaea group</taxon>
        <taxon>Candidatus Methanofastidiosia</taxon>
        <taxon>Candidatus Methanofastidiosales</taxon>
        <taxon>Candidatus Methanofastidiosaceae</taxon>
        <taxon>Candidatus Methanofastidiosum</taxon>
    </lineage>
</organism>
<dbReference type="GO" id="GO:0070180">
    <property type="term" value="F:large ribosomal subunit rRNA binding"/>
    <property type="evidence" value="ECO:0007669"/>
    <property type="project" value="UniProtKB-UniRule"/>
</dbReference>
<reference evidence="13 14" key="1">
    <citation type="journal article" date="2016" name="ISME J.">
        <title>Chasing the elusive Euryarchaeota class WSA2: genomes reveal a uniquely fastidious methyl-reducing methanogen.</title>
        <authorList>
            <person name="Nobu M.K."/>
            <person name="Narihiro T."/>
            <person name="Kuroda K."/>
            <person name="Mei R."/>
            <person name="Liu W.T."/>
        </authorList>
    </citation>
    <scope>NUCLEOTIDE SEQUENCE [LARGE SCALE GENOMIC DNA]</scope>
    <source>
        <strain evidence="10">B03fssc0709_Meth_Bin005</strain>
        <strain evidence="11">B15fssc0709_Meth_Bin003</strain>
        <strain evidence="12">BMIXfssc0709_Meth_Bin006</strain>
    </source>
</reference>
<keyword evidence="3 6" id="KW-0694">RNA-binding</keyword>
<evidence type="ECO:0000256" key="5">
    <source>
        <dbReference type="ARBA" id="ARBA00023274"/>
    </source>
</evidence>
<dbReference type="HAMAP" id="MF_00736">
    <property type="entry name" value="Ribosomal_uL11"/>
    <property type="match status" value="1"/>
</dbReference>
<comment type="subunit">
    <text evidence="6">Part of the ribosomal stalk of the 50S ribosomal subunit. Interacts with L10 and the large rRNA to form the base of the stalk. L10 forms an elongated spine to which L12 dimers bind in a sequential fashion forming a multimeric L10(L12)X complex.</text>
</comment>
<evidence type="ECO:0000256" key="4">
    <source>
        <dbReference type="ARBA" id="ARBA00022980"/>
    </source>
</evidence>
<dbReference type="InterPro" id="IPR036769">
    <property type="entry name" value="Ribosomal_uL11_C_sf"/>
</dbReference>
<dbReference type="InterPro" id="IPR020783">
    <property type="entry name" value="Ribosomal_uL11_C"/>
</dbReference>
<evidence type="ECO:0000256" key="1">
    <source>
        <dbReference type="ARBA" id="ARBA00010537"/>
    </source>
</evidence>
<dbReference type="Pfam" id="PF00298">
    <property type="entry name" value="Ribosomal_L11"/>
    <property type="match status" value="1"/>
</dbReference>
<evidence type="ECO:0000256" key="3">
    <source>
        <dbReference type="ARBA" id="ARBA00022884"/>
    </source>
</evidence>
<evidence type="ECO:0000313" key="11">
    <source>
        <dbReference type="EMBL" id="KYC48660.1"/>
    </source>
</evidence>
<dbReference type="GO" id="GO:0003735">
    <property type="term" value="F:structural constituent of ribosome"/>
    <property type="evidence" value="ECO:0007669"/>
    <property type="project" value="InterPro"/>
</dbReference>
<evidence type="ECO:0000256" key="2">
    <source>
        <dbReference type="ARBA" id="ARBA00022730"/>
    </source>
</evidence>
<evidence type="ECO:0000259" key="8">
    <source>
        <dbReference type="Pfam" id="PF00298"/>
    </source>
</evidence>
<dbReference type="SUPFAM" id="SSF46906">
    <property type="entry name" value="Ribosomal protein L11, C-terminal domain"/>
    <property type="match status" value="1"/>
</dbReference>
<dbReference type="Gene3D" id="3.30.1550.10">
    <property type="entry name" value="Ribosomal protein L11/L12, N-terminal domain"/>
    <property type="match status" value="1"/>
</dbReference>
<dbReference type="InterPro" id="IPR000911">
    <property type="entry name" value="Ribosomal_uL11"/>
</dbReference>
<sequence>MGKERSVTSLVDGGKATAGPPLGPALGPLGINVGKVVAEINEKTKDFQGMKVPVKIFVDDKKNFRVEVGVPPASALILKDLKLEKGSSTPSSSKVGDISIEALVKIAKMKEPSSLSPTIAGVVKEILGTCVSMGVTCEGKDPRVVQNEISEGKYDNLIK</sequence>
<dbReference type="GO" id="GO:0006412">
    <property type="term" value="P:translation"/>
    <property type="evidence" value="ECO:0007669"/>
    <property type="project" value="UniProtKB-UniRule"/>
</dbReference>
<dbReference type="InterPro" id="IPR020784">
    <property type="entry name" value="Ribosomal_uL11_N"/>
</dbReference>